<evidence type="ECO:0000313" key="4">
    <source>
        <dbReference type="EMBL" id="MPL98327.1"/>
    </source>
</evidence>
<proteinExistence type="predicted"/>
<keyword evidence="1" id="KW-0812">Transmembrane</keyword>
<reference evidence="4" key="1">
    <citation type="submission" date="2019-08" db="EMBL/GenBank/DDBJ databases">
        <authorList>
            <person name="Kucharzyk K."/>
            <person name="Murdoch R.W."/>
            <person name="Higgins S."/>
            <person name="Loffler F."/>
        </authorList>
    </citation>
    <scope>NUCLEOTIDE SEQUENCE</scope>
</reference>
<dbReference type="PANTHER" id="PTHR30273:SF2">
    <property type="entry name" value="PROTEIN FECR"/>
    <property type="match status" value="1"/>
</dbReference>
<organism evidence="4">
    <name type="scientific">bioreactor metagenome</name>
    <dbReference type="NCBI Taxonomy" id="1076179"/>
    <lineage>
        <taxon>unclassified sequences</taxon>
        <taxon>metagenomes</taxon>
        <taxon>ecological metagenomes</taxon>
    </lineage>
</organism>
<comment type="caution">
    <text evidence="4">The sequence shown here is derived from an EMBL/GenBank/DDBJ whole genome shotgun (WGS) entry which is preliminary data.</text>
</comment>
<keyword evidence="1" id="KW-0472">Membrane</keyword>
<accession>A0A644W412</accession>
<dbReference type="Gene3D" id="2.60.120.1440">
    <property type="match status" value="1"/>
</dbReference>
<dbReference type="AlphaFoldDB" id="A0A644W412"/>
<dbReference type="Gene3D" id="3.55.50.30">
    <property type="match status" value="1"/>
</dbReference>
<dbReference type="Pfam" id="PF04773">
    <property type="entry name" value="FecR"/>
    <property type="match status" value="1"/>
</dbReference>
<sequence length="328" mass="37309">MNKTDNKDLKKDIRDIAKVASPSKVAHWLATDEGQEVLSRVMDDDFVGMEHGGELYIDSSEIPSDKMYKQIMQRVNRHRLGSLILRVAAVLIPFIFITGLYWMINSRVDLFGNEEYTEIYVPKGEQLQMAFQDGSKVFLNSDTKLKYPRKFGLGNRRVYLEGEGYFIVEKNPNRPFVVSVNGGEVKVLGTSFNVNAYPGTEEVTLLLDKGMIDWITPSQKNYAMKPGDKLVYNLVNGKCTIFANTDAKELTGWKNDIIIFRNTSLESALNTLQRWFNVKFTITDTTLLKYSFTLESGKSSLDEILNEMEKVSPIQFIPGKDTITVSHR</sequence>
<keyword evidence="1" id="KW-1133">Transmembrane helix</keyword>
<feature type="transmembrane region" description="Helical" evidence="1">
    <location>
        <begin position="83"/>
        <end position="104"/>
    </location>
</feature>
<name>A0A644W412_9ZZZZ</name>
<dbReference type="GO" id="GO:0016989">
    <property type="term" value="F:sigma factor antagonist activity"/>
    <property type="evidence" value="ECO:0007669"/>
    <property type="project" value="TreeGrafter"/>
</dbReference>
<evidence type="ECO:0000256" key="1">
    <source>
        <dbReference type="SAM" id="Phobius"/>
    </source>
</evidence>
<feature type="domain" description="FecR protein" evidence="2">
    <location>
        <begin position="119"/>
        <end position="205"/>
    </location>
</feature>
<dbReference type="PANTHER" id="PTHR30273">
    <property type="entry name" value="PERIPLASMIC SIGNAL SENSOR AND SIGMA FACTOR ACTIVATOR FECR-RELATED"/>
    <property type="match status" value="1"/>
</dbReference>
<evidence type="ECO:0000259" key="3">
    <source>
        <dbReference type="Pfam" id="PF16344"/>
    </source>
</evidence>
<dbReference type="Pfam" id="PF16344">
    <property type="entry name" value="FecR_C"/>
    <property type="match status" value="1"/>
</dbReference>
<dbReference type="InterPro" id="IPR006860">
    <property type="entry name" value="FecR"/>
</dbReference>
<dbReference type="EMBL" id="VSSQ01000602">
    <property type="protein sequence ID" value="MPL98327.1"/>
    <property type="molecule type" value="Genomic_DNA"/>
</dbReference>
<evidence type="ECO:0000259" key="2">
    <source>
        <dbReference type="Pfam" id="PF04773"/>
    </source>
</evidence>
<dbReference type="InterPro" id="IPR032508">
    <property type="entry name" value="FecR_C"/>
</dbReference>
<dbReference type="PIRSF" id="PIRSF018266">
    <property type="entry name" value="FecR"/>
    <property type="match status" value="1"/>
</dbReference>
<evidence type="ECO:0008006" key="5">
    <source>
        <dbReference type="Google" id="ProtNLM"/>
    </source>
</evidence>
<dbReference type="InterPro" id="IPR012373">
    <property type="entry name" value="Ferrdict_sens_TM"/>
</dbReference>
<feature type="domain" description="Protein FecR C-terminal" evidence="3">
    <location>
        <begin position="258"/>
        <end position="325"/>
    </location>
</feature>
<gene>
    <name evidence="4" type="ORF">SDC9_44529</name>
</gene>
<protein>
    <recommendedName>
        <fullName evidence="5">FecR protein domain-containing protein</fullName>
    </recommendedName>
</protein>